<comment type="caution">
    <text evidence="2">The sequence shown here is derived from an EMBL/GenBank/DDBJ whole genome shotgun (WGS) entry which is preliminary data.</text>
</comment>
<gene>
    <name evidence="2" type="ORF">G6O67_001112</name>
</gene>
<evidence type="ECO:0000313" key="2">
    <source>
        <dbReference type="EMBL" id="KAF4511913.1"/>
    </source>
</evidence>
<organism evidence="2 3">
    <name type="scientific">Ophiocordyceps sinensis</name>
    <dbReference type="NCBI Taxonomy" id="72228"/>
    <lineage>
        <taxon>Eukaryota</taxon>
        <taxon>Fungi</taxon>
        <taxon>Dikarya</taxon>
        <taxon>Ascomycota</taxon>
        <taxon>Pezizomycotina</taxon>
        <taxon>Sordariomycetes</taxon>
        <taxon>Hypocreomycetidae</taxon>
        <taxon>Hypocreales</taxon>
        <taxon>Ophiocordycipitaceae</taxon>
        <taxon>Ophiocordyceps</taxon>
    </lineage>
</organism>
<accession>A0A8H4PWV6</accession>
<feature type="region of interest" description="Disordered" evidence="1">
    <location>
        <begin position="55"/>
        <end position="76"/>
    </location>
</feature>
<name>A0A8H4PWV6_9HYPO</name>
<keyword evidence="3" id="KW-1185">Reference proteome</keyword>
<sequence length="90" mass="10392">MSLAHGWMDFAWMDTPIYASLSRPQPTASEWMRHTTASHCRATNTQPVLLARLQRPDAHDHTPKPPRPSAIQDPRFGPSLWVLSMRRYRV</sequence>
<protein>
    <submittedName>
        <fullName evidence="2">Uncharacterized protein</fullName>
    </submittedName>
</protein>
<evidence type="ECO:0000313" key="3">
    <source>
        <dbReference type="Proteomes" id="UP000557566"/>
    </source>
</evidence>
<reference evidence="2 3" key="1">
    <citation type="journal article" date="2020" name="Genome Biol. Evol.">
        <title>A new high-quality draft genome assembly of the Chinese cordyceps Ophiocordyceps sinensis.</title>
        <authorList>
            <person name="Shu R."/>
            <person name="Zhang J."/>
            <person name="Meng Q."/>
            <person name="Zhang H."/>
            <person name="Zhou G."/>
            <person name="Li M."/>
            <person name="Wu P."/>
            <person name="Zhao Y."/>
            <person name="Chen C."/>
            <person name="Qin Q."/>
        </authorList>
    </citation>
    <scope>NUCLEOTIDE SEQUENCE [LARGE SCALE GENOMIC DNA]</scope>
    <source>
        <strain evidence="2 3">IOZ07</strain>
    </source>
</reference>
<proteinExistence type="predicted"/>
<dbReference type="AlphaFoldDB" id="A0A8H4PWV6"/>
<evidence type="ECO:0000256" key="1">
    <source>
        <dbReference type="SAM" id="MobiDB-lite"/>
    </source>
</evidence>
<dbReference type="Proteomes" id="UP000557566">
    <property type="component" value="Unassembled WGS sequence"/>
</dbReference>
<dbReference type="EMBL" id="JAAVMX010000002">
    <property type="protein sequence ID" value="KAF4511913.1"/>
    <property type="molecule type" value="Genomic_DNA"/>
</dbReference>